<dbReference type="RefSeq" id="WP_273909198.1">
    <property type="nucleotide sequence ID" value="NZ_JAMDGX010000006.1"/>
</dbReference>
<gene>
    <name evidence="10" type="ORF">M5G11_07090</name>
</gene>
<reference evidence="10 11" key="1">
    <citation type="submission" date="2022-05" db="EMBL/GenBank/DDBJ databases">
        <title>Novel Pseudomonas spp. Isolated from a Rainbow Trout Aquaculture Facility.</title>
        <authorList>
            <person name="Testerman T."/>
            <person name="Graf J."/>
        </authorList>
    </citation>
    <scope>NUCLEOTIDE SEQUENCE [LARGE SCALE GENOMIC DNA]</scope>
    <source>
        <strain evidence="10 11">ID681</strain>
    </source>
</reference>
<keyword evidence="2" id="KW-0813">Transport</keyword>
<evidence type="ECO:0000256" key="3">
    <source>
        <dbReference type="ARBA" id="ARBA00022475"/>
    </source>
</evidence>
<feature type="domain" description="Type II secretion system protein GspC N-terminal" evidence="9">
    <location>
        <begin position="78"/>
        <end position="146"/>
    </location>
</feature>
<sequence length="182" mass="19908">MRFNFPLDRFSMPLAMTCLLGLSISGVGAVMYLCHSQWLGDMDIPSAVVTLAVPSARGEKLQVGEVVDLLGLTASTGNTAAQSTEQLEFKASYRSSDPKASYVVFTQAGNELRYRVGERLPGGSQLRRIEPDRMVLWREGREEVLAIDPVAEALRPVDPHASAQPIPFNLQHLRALAPSLTE</sequence>
<keyword evidence="8" id="KW-0472">Membrane</keyword>
<evidence type="ECO:0000259" key="9">
    <source>
        <dbReference type="Pfam" id="PF11356"/>
    </source>
</evidence>
<proteinExistence type="predicted"/>
<dbReference type="InterPro" id="IPR024961">
    <property type="entry name" value="T2SS_GspC_N"/>
</dbReference>
<evidence type="ECO:0000256" key="1">
    <source>
        <dbReference type="ARBA" id="ARBA00004533"/>
    </source>
</evidence>
<keyword evidence="4" id="KW-0997">Cell inner membrane</keyword>
<evidence type="ECO:0000256" key="7">
    <source>
        <dbReference type="ARBA" id="ARBA00022989"/>
    </source>
</evidence>
<evidence type="ECO:0000256" key="5">
    <source>
        <dbReference type="ARBA" id="ARBA00022692"/>
    </source>
</evidence>
<evidence type="ECO:0000256" key="8">
    <source>
        <dbReference type="ARBA" id="ARBA00023136"/>
    </source>
</evidence>
<protein>
    <recommendedName>
        <fullName evidence="9">Type II secretion system protein GspC N-terminal domain-containing protein</fullName>
    </recommendedName>
</protein>
<comment type="caution">
    <text evidence="10">The sequence shown here is derived from an EMBL/GenBank/DDBJ whole genome shotgun (WGS) entry which is preliminary data.</text>
</comment>
<evidence type="ECO:0000256" key="2">
    <source>
        <dbReference type="ARBA" id="ARBA00022448"/>
    </source>
</evidence>
<evidence type="ECO:0000313" key="11">
    <source>
        <dbReference type="Proteomes" id="UP001148203"/>
    </source>
</evidence>
<keyword evidence="11" id="KW-1185">Reference proteome</keyword>
<accession>A0ABT5NQ53</accession>
<organism evidence="10 11">
    <name type="scientific">Pseudomonas fontis</name>
    <dbReference type="NCBI Taxonomy" id="2942633"/>
    <lineage>
        <taxon>Bacteria</taxon>
        <taxon>Pseudomonadati</taxon>
        <taxon>Pseudomonadota</taxon>
        <taxon>Gammaproteobacteria</taxon>
        <taxon>Pseudomonadales</taxon>
        <taxon>Pseudomonadaceae</taxon>
        <taxon>Pseudomonas</taxon>
    </lineage>
</organism>
<keyword evidence="5" id="KW-0812">Transmembrane</keyword>
<dbReference type="Gene3D" id="2.30.30.830">
    <property type="match status" value="1"/>
</dbReference>
<evidence type="ECO:0000256" key="6">
    <source>
        <dbReference type="ARBA" id="ARBA00022927"/>
    </source>
</evidence>
<name>A0ABT5NQ53_9PSED</name>
<evidence type="ECO:0000256" key="4">
    <source>
        <dbReference type="ARBA" id="ARBA00022519"/>
    </source>
</evidence>
<keyword evidence="7" id="KW-1133">Transmembrane helix</keyword>
<dbReference type="Proteomes" id="UP001148203">
    <property type="component" value="Unassembled WGS sequence"/>
</dbReference>
<dbReference type="EMBL" id="JAMDGY010000018">
    <property type="protein sequence ID" value="MDD0990304.1"/>
    <property type="molecule type" value="Genomic_DNA"/>
</dbReference>
<keyword evidence="3" id="KW-1003">Cell membrane</keyword>
<comment type="subcellular location">
    <subcellularLocation>
        <location evidence="1">Cell inner membrane</location>
    </subcellularLocation>
</comment>
<dbReference type="Pfam" id="PF11356">
    <property type="entry name" value="T2SSC"/>
    <property type="match status" value="1"/>
</dbReference>
<evidence type="ECO:0000313" key="10">
    <source>
        <dbReference type="EMBL" id="MDD0990304.1"/>
    </source>
</evidence>
<keyword evidence="6" id="KW-0653">Protein transport</keyword>